<dbReference type="CDD" id="cd14210">
    <property type="entry name" value="PKc_DYRK"/>
    <property type="match status" value="1"/>
</dbReference>
<accession>A0A9P6HPU9</accession>
<feature type="compositionally biased region" description="Polar residues" evidence="12">
    <location>
        <begin position="880"/>
        <end position="891"/>
    </location>
</feature>
<dbReference type="PANTHER" id="PTHR24058:SF22">
    <property type="entry name" value="DUAL SPECIFICITY TYROSINE-PHOSPHORYLATION-REGULATED KINASE 4"/>
    <property type="match status" value="1"/>
</dbReference>
<feature type="region of interest" description="Disordered" evidence="12">
    <location>
        <begin position="28"/>
        <end position="254"/>
    </location>
</feature>
<feature type="compositionally biased region" description="Low complexity" evidence="12">
    <location>
        <begin position="856"/>
        <end position="879"/>
    </location>
</feature>
<dbReference type="GO" id="GO:0004712">
    <property type="term" value="F:protein serine/threonine/tyrosine kinase activity"/>
    <property type="evidence" value="ECO:0007669"/>
    <property type="project" value="UniProtKB-EC"/>
</dbReference>
<dbReference type="GO" id="GO:0005737">
    <property type="term" value="C:cytoplasm"/>
    <property type="evidence" value="ECO:0007669"/>
    <property type="project" value="TreeGrafter"/>
</dbReference>
<feature type="region of interest" description="Disordered" evidence="12">
    <location>
        <begin position="1091"/>
        <end position="1125"/>
    </location>
</feature>
<dbReference type="GO" id="GO:0005524">
    <property type="term" value="F:ATP binding"/>
    <property type="evidence" value="ECO:0007669"/>
    <property type="project" value="UniProtKB-UniRule"/>
</dbReference>
<evidence type="ECO:0000313" key="14">
    <source>
        <dbReference type="EMBL" id="KAF9792325.1"/>
    </source>
</evidence>
<evidence type="ECO:0000256" key="10">
    <source>
        <dbReference type="ARBA" id="ARBA00051680"/>
    </source>
</evidence>
<evidence type="ECO:0000256" key="9">
    <source>
        <dbReference type="ARBA" id="ARBA00049308"/>
    </source>
</evidence>
<feature type="compositionally biased region" description="Polar residues" evidence="12">
    <location>
        <begin position="921"/>
        <end position="933"/>
    </location>
</feature>
<feature type="compositionally biased region" description="Basic and acidic residues" evidence="12">
    <location>
        <begin position="767"/>
        <end position="808"/>
    </location>
</feature>
<feature type="compositionally biased region" description="Low complexity" evidence="12">
    <location>
        <begin position="268"/>
        <end position="286"/>
    </location>
</feature>
<keyword evidence="5 11" id="KW-0547">Nucleotide-binding</keyword>
<dbReference type="Gene3D" id="3.30.10.30">
    <property type="entry name" value="DYRK"/>
    <property type="match status" value="1"/>
</dbReference>
<dbReference type="InterPro" id="IPR000719">
    <property type="entry name" value="Prot_kinase_dom"/>
</dbReference>
<dbReference type="InterPro" id="IPR011009">
    <property type="entry name" value="Kinase-like_dom_sf"/>
</dbReference>
<dbReference type="InterPro" id="IPR008271">
    <property type="entry name" value="Ser/Thr_kinase_AS"/>
</dbReference>
<dbReference type="GO" id="GO:0004674">
    <property type="term" value="F:protein serine/threonine kinase activity"/>
    <property type="evidence" value="ECO:0007669"/>
    <property type="project" value="UniProtKB-KW"/>
</dbReference>
<protein>
    <recommendedName>
        <fullName evidence="2">dual-specificity kinase</fullName>
        <ecNumber evidence="2">2.7.12.1</ecNumber>
    </recommendedName>
</protein>
<dbReference type="GO" id="GO:0005856">
    <property type="term" value="C:cytoskeleton"/>
    <property type="evidence" value="ECO:0007669"/>
    <property type="project" value="TreeGrafter"/>
</dbReference>
<dbReference type="FunFam" id="1.10.510.10:FF:000112">
    <property type="entry name" value="Putative dual specificity tyrosine-phosphorylation-regulated kinase 2"/>
    <property type="match status" value="1"/>
</dbReference>
<evidence type="ECO:0000256" key="1">
    <source>
        <dbReference type="ARBA" id="ARBA00008867"/>
    </source>
</evidence>
<feature type="compositionally biased region" description="Polar residues" evidence="12">
    <location>
        <begin position="1548"/>
        <end position="1566"/>
    </location>
</feature>
<evidence type="ECO:0000256" key="11">
    <source>
        <dbReference type="PROSITE-ProRule" id="PRU10141"/>
    </source>
</evidence>
<feature type="compositionally biased region" description="Polar residues" evidence="12">
    <location>
        <begin position="1574"/>
        <end position="1585"/>
    </location>
</feature>
<keyword evidence="3" id="KW-0723">Serine/threonine-protein kinase</keyword>
<feature type="compositionally biased region" description="Polar residues" evidence="12">
    <location>
        <begin position="372"/>
        <end position="388"/>
    </location>
</feature>
<keyword evidence="15" id="KW-1185">Reference proteome</keyword>
<evidence type="ECO:0000256" key="12">
    <source>
        <dbReference type="SAM" id="MobiDB-lite"/>
    </source>
</evidence>
<feature type="compositionally biased region" description="Polar residues" evidence="12">
    <location>
        <begin position="589"/>
        <end position="598"/>
    </location>
</feature>
<keyword evidence="7 11" id="KW-0067">ATP-binding</keyword>
<feature type="compositionally biased region" description="Polar residues" evidence="12">
    <location>
        <begin position="287"/>
        <end position="303"/>
    </location>
</feature>
<dbReference type="PANTHER" id="PTHR24058">
    <property type="entry name" value="DUAL SPECIFICITY PROTEIN KINASE"/>
    <property type="match status" value="1"/>
</dbReference>
<feature type="compositionally biased region" description="Low complexity" evidence="12">
    <location>
        <begin position="963"/>
        <end position="973"/>
    </location>
</feature>
<evidence type="ECO:0000256" key="8">
    <source>
        <dbReference type="ARBA" id="ARBA00049003"/>
    </source>
</evidence>
<name>A0A9P6HPU9_9AGAM</name>
<feature type="compositionally biased region" description="Polar residues" evidence="12">
    <location>
        <begin position="131"/>
        <end position="143"/>
    </location>
</feature>
<evidence type="ECO:0000256" key="4">
    <source>
        <dbReference type="ARBA" id="ARBA00022679"/>
    </source>
</evidence>
<feature type="domain" description="Protein kinase" evidence="13">
    <location>
        <begin position="1243"/>
        <end position="1539"/>
    </location>
</feature>
<comment type="catalytic activity">
    <reaction evidence="8">
        <text>L-seryl-[protein] + ATP = O-phospho-L-seryl-[protein] + ADP + H(+)</text>
        <dbReference type="Rhea" id="RHEA:17989"/>
        <dbReference type="Rhea" id="RHEA-COMP:9863"/>
        <dbReference type="Rhea" id="RHEA-COMP:11604"/>
        <dbReference type="ChEBI" id="CHEBI:15378"/>
        <dbReference type="ChEBI" id="CHEBI:29999"/>
        <dbReference type="ChEBI" id="CHEBI:30616"/>
        <dbReference type="ChEBI" id="CHEBI:83421"/>
        <dbReference type="ChEBI" id="CHEBI:456216"/>
        <dbReference type="EC" id="2.7.12.1"/>
    </reaction>
</comment>
<dbReference type="Proteomes" id="UP000736335">
    <property type="component" value="Unassembled WGS sequence"/>
</dbReference>
<evidence type="ECO:0000256" key="6">
    <source>
        <dbReference type="ARBA" id="ARBA00022777"/>
    </source>
</evidence>
<dbReference type="SUPFAM" id="SSF56112">
    <property type="entry name" value="Protein kinase-like (PK-like)"/>
    <property type="match status" value="1"/>
</dbReference>
<feature type="region of interest" description="Disordered" evidence="12">
    <location>
        <begin position="267"/>
        <end position="534"/>
    </location>
</feature>
<dbReference type="PROSITE" id="PS00108">
    <property type="entry name" value="PROTEIN_KINASE_ST"/>
    <property type="match status" value="1"/>
</dbReference>
<evidence type="ECO:0000256" key="7">
    <source>
        <dbReference type="ARBA" id="ARBA00022840"/>
    </source>
</evidence>
<comment type="similarity">
    <text evidence="1">Belongs to the protein kinase superfamily. CMGC Ser/Thr protein kinase family. MNB/DYRK subfamily.</text>
</comment>
<feature type="compositionally biased region" description="Polar residues" evidence="12">
    <location>
        <begin position="667"/>
        <end position="678"/>
    </location>
</feature>
<feature type="compositionally biased region" description="Low complexity" evidence="12">
    <location>
        <begin position="679"/>
        <end position="714"/>
    </location>
</feature>
<dbReference type="Pfam" id="PF00069">
    <property type="entry name" value="Pkinase"/>
    <property type="match status" value="1"/>
</dbReference>
<feature type="compositionally biased region" description="Polar residues" evidence="12">
    <location>
        <begin position="569"/>
        <end position="580"/>
    </location>
</feature>
<feature type="region of interest" description="Disordered" evidence="12">
    <location>
        <begin position="1543"/>
        <end position="1618"/>
    </location>
</feature>
<evidence type="ECO:0000313" key="15">
    <source>
        <dbReference type="Proteomes" id="UP000736335"/>
    </source>
</evidence>
<comment type="caution">
    <text evidence="14">The sequence shown here is derived from an EMBL/GenBank/DDBJ whole genome shotgun (WGS) entry which is preliminary data.</text>
</comment>
<dbReference type="Gene3D" id="1.10.510.10">
    <property type="entry name" value="Transferase(Phosphotransferase) domain 1"/>
    <property type="match status" value="1"/>
</dbReference>
<reference evidence="14" key="1">
    <citation type="journal article" date="2020" name="Nat. Commun.">
        <title>Large-scale genome sequencing of mycorrhizal fungi provides insights into the early evolution of symbiotic traits.</title>
        <authorList>
            <person name="Miyauchi S."/>
            <person name="Kiss E."/>
            <person name="Kuo A."/>
            <person name="Drula E."/>
            <person name="Kohler A."/>
            <person name="Sanchez-Garcia M."/>
            <person name="Morin E."/>
            <person name="Andreopoulos B."/>
            <person name="Barry K.W."/>
            <person name="Bonito G."/>
            <person name="Buee M."/>
            <person name="Carver A."/>
            <person name="Chen C."/>
            <person name="Cichocki N."/>
            <person name="Clum A."/>
            <person name="Culley D."/>
            <person name="Crous P.W."/>
            <person name="Fauchery L."/>
            <person name="Girlanda M."/>
            <person name="Hayes R.D."/>
            <person name="Keri Z."/>
            <person name="LaButti K."/>
            <person name="Lipzen A."/>
            <person name="Lombard V."/>
            <person name="Magnuson J."/>
            <person name="Maillard F."/>
            <person name="Murat C."/>
            <person name="Nolan M."/>
            <person name="Ohm R.A."/>
            <person name="Pangilinan J."/>
            <person name="Pereira M.F."/>
            <person name="Perotto S."/>
            <person name="Peter M."/>
            <person name="Pfister S."/>
            <person name="Riley R."/>
            <person name="Sitrit Y."/>
            <person name="Stielow J.B."/>
            <person name="Szollosi G."/>
            <person name="Zifcakova L."/>
            <person name="Stursova M."/>
            <person name="Spatafora J.W."/>
            <person name="Tedersoo L."/>
            <person name="Vaario L.M."/>
            <person name="Yamada A."/>
            <person name="Yan M."/>
            <person name="Wang P."/>
            <person name="Xu J."/>
            <person name="Bruns T."/>
            <person name="Baldrian P."/>
            <person name="Vilgalys R."/>
            <person name="Dunand C."/>
            <person name="Henrissat B."/>
            <person name="Grigoriev I.V."/>
            <person name="Hibbett D."/>
            <person name="Nagy L.G."/>
            <person name="Martin F.M."/>
        </authorList>
    </citation>
    <scope>NUCLEOTIDE SEQUENCE</scope>
    <source>
        <strain evidence="14">UH-Tt-Lm1</strain>
    </source>
</reference>
<dbReference type="SMART" id="SM00220">
    <property type="entry name" value="S_TKc"/>
    <property type="match status" value="1"/>
</dbReference>
<feature type="binding site" evidence="11">
    <location>
        <position position="1272"/>
    </location>
    <ligand>
        <name>ATP</name>
        <dbReference type="ChEBI" id="CHEBI:30616"/>
    </ligand>
</feature>
<feature type="compositionally biased region" description="Low complexity" evidence="12">
    <location>
        <begin position="605"/>
        <end position="615"/>
    </location>
</feature>
<evidence type="ECO:0000256" key="3">
    <source>
        <dbReference type="ARBA" id="ARBA00022527"/>
    </source>
</evidence>
<dbReference type="Gene3D" id="3.30.200.20">
    <property type="entry name" value="Phosphorylase Kinase, domain 1"/>
    <property type="match status" value="1"/>
</dbReference>
<feature type="compositionally biased region" description="Low complexity" evidence="12">
    <location>
        <begin position="723"/>
        <end position="742"/>
    </location>
</feature>
<dbReference type="InterPro" id="IPR017441">
    <property type="entry name" value="Protein_kinase_ATP_BS"/>
</dbReference>
<feature type="compositionally biased region" description="Basic and acidic residues" evidence="12">
    <location>
        <begin position="336"/>
        <end position="346"/>
    </location>
</feature>
<feature type="compositionally biased region" description="Low complexity" evidence="12">
    <location>
        <begin position="1105"/>
        <end position="1120"/>
    </location>
</feature>
<dbReference type="OrthoDB" id="9332038at2759"/>
<feature type="compositionally biased region" description="Low complexity" evidence="12">
    <location>
        <begin position="389"/>
        <end position="414"/>
    </location>
</feature>
<organism evidence="14 15">
    <name type="scientific">Thelephora terrestris</name>
    <dbReference type="NCBI Taxonomy" id="56493"/>
    <lineage>
        <taxon>Eukaryota</taxon>
        <taxon>Fungi</taxon>
        <taxon>Dikarya</taxon>
        <taxon>Basidiomycota</taxon>
        <taxon>Agaricomycotina</taxon>
        <taxon>Agaricomycetes</taxon>
        <taxon>Thelephorales</taxon>
        <taxon>Thelephoraceae</taxon>
        <taxon>Thelephora</taxon>
    </lineage>
</organism>
<evidence type="ECO:0000256" key="5">
    <source>
        <dbReference type="ARBA" id="ARBA00022741"/>
    </source>
</evidence>
<feature type="non-terminal residue" evidence="14">
    <location>
        <position position="1"/>
    </location>
</feature>
<gene>
    <name evidence="14" type="ORF">BJ322DRAFT_998545</name>
</gene>
<feature type="region of interest" description="Disordered" evidence="12">
    <location>
        <begin position="556"/>
        <end position="1031"/>
    </location>
</feature>
<feature type="compositionally biased region" description="Basic and acidic residues" evidence="12">
    <location>
        <begin position="629"/>
        <end position="642"/>
    </location>
</feature>
<evidence type="ECO:0000259" key="13">
    <source>
        <dbReference type="PROSITE" id="PS50011"/>
    </source>
</evidence>
<feature type="compositionally biased region" description="Low complexity" evidence="12">
    <location>
        <begin position="1586"/>
        <end position="1607"/>
    </location>
</feature>
<feature type="compositionally biased region" description="Low complexity" evidence="12">
    <location>
        <begin position="1010"/>
        <end position="1031"/>
    </location>
</feature>
<dbReference type="InterPro" id="IPR042521">
    <property type="entry name" value="DYRK"/>
</dbReference>
<comment type="catalytic activity">
    <reaction evidence="9">
        <text>L-threonyl-[protein] + ATP = O-phospho-L-threonyl-[protein] + ADP + H(+)</text>
        <dbReference type="Rhea" id="RHEA:46608"/>
        <dbReference type="Rhea" id="RHEA-COMP:11060"/>
        <dbReference type="Rhea" id="RHEA-COMP:11605"/>
        <dbReference type="ChEBI" id="CHEBI:15378"/>
        <dbReference type="ChEBI" id="CHEBI:30013"/>
        <dbReference type="ChEBI" id="CHEBI:30616"/>
        <dbReference type="ChEBI" id="CHEBI:61977"/>
        <dbReference type="ChEBI" id="CHEBI:456216"/>
        <dbReference type="EC" id="2.7.12.1"/>
    </reaction>
</comment>
<dbReference type="PROSITE" id="PS00107">
    <property type="entry name" value="PROTEIN_KINASE_ATP"/>
    <property type="match status" value="1"/>
</dbReference>
<reference evidence="14" key="2">
    <citation type="submission" date="2020-11" db="EMBL/GenBank/DDBJ databases">
        <authorList>
            <consortium name="DOE Joint Genome Institute"/>
            <person name="Kuo A."/>
            <person name="Miyauchi S."/>
            <person name="Kiss E."/>
            <person name="Drula E."/>
            <person name="Kohler A."/>
            <person name="Sanchez-Garcia M."/>
            <person name="Andreopoulos B."/>
            <person name="Barry K.W."/>
            <person name="Bonito G."/>
            <person name="Buee M."/>
            <person name="Carver A."/>
            <person name="Chen C."/>
            <person name="Cichocki N."/>
            <person name="Clum A."/>
            <person name="Culley D."/>
            <person name="Crous P.W."/>
            <person name="Fauchery L."/>
            <person name="Girlanda M."/>
            <person name="Hayes R."/>
            <person name="Keri Z."/>
            <person name="Labutti K."/>
            <person name="Lipzen A."/>
            <person name="Lombard V."/>
            <person name="Magnuson J."/>
            <person name="Maillard F."/>
            <person name="Morin E."/>
            <person name="Murat C."/>
            <person name="Nolan M."/>
            <person name="Ohm R."/>
            <person name="Pangilinan J."/>
            <person name="Pereira M."/>
            <person name="Perotto S."/>
            <person name="Peter M."/>
            <person name="Riley R."/>
            <person name="Sitrit Y."/>
            <person name="Stielow B."/>
            <person name="Szollosi G."/>
            <person name="Zifcakova L."/>
            <person name="Stursova M."/>
            <person name="Spatafora J.W."/>
            <person name="Tedersoo L."/>
            <person name="Vaario L.-M."/>
            <person name="Yamada A."/>
            <person name="Yan M."/>
            <person name="Wang P."/>
            <person name="Xu J."/>
            <person name="Bruns T."/>
            <person name="Baldrian P."/>
            <person name="Vilgalys R."/>
            <person name="Henrissat B."/>
            <person name="Grigoriev I.V."/>
            <person name="Hibbett D."/>
            <person name="Nagy L.G."/>
            <person name="Martin F.M."/>
        </authorList>
    </citation>
    <scope>NUCLEOTIDE SEQUENCE</scope>
    <source>
        <strain evidence="14">UH-Tt-Lm1</strain>
    </source>
</reference>
<evidence type="ECO:0000256" key="2">
    <source>
        <dbReference type="ARBA" id="ARBA00013203"/>
    </source>
</evidence>
<dbReference type="EMBL" id="WIUZ02000001">
    <property type="protein sequence ID" value="KAF9792325.1"/>
    <property type="molecule type" value="Genomic_DNA"/>
</dbReference>
<comment type="catalytic activity">
    <reaction evidence="10">
        <text>L-tyrosyl-[protein] + ATP = O-phospho-L-tyrosyl-[protein] + ADP + H(+)</text>
        <dbReference type="Rhea" id="RHEA:10596"/>
        <dbReference type="Rhea" id="RHEA-COMP:10136"/>
        <dbReference type="Rhea" id="RHEA-COMP:20101"/>
        <dbReference type="ChEBI" id="CHEBI:15378"/>
        <dbReference type="ChEBI" id="CHEBI:30616"/>
        <dbReference type="ChEBI" id="CHEBI:46858"/>
        <dbReference type="ChEBI" id="CHEBI:61978"/>
        <dbReference type="ChEBI" id="CHEBI:456216"/>
        <dbReference type="EC" id="2.7.12.1"/>
    </reaction>
</comment>
<keyword evidence="6" id="KW-0418">Kinase</keyword>
<proteinExistence type="inferred from homology"/>
<dbReference type="InterPro" id="IPR050494">
    <property type="entry name" value="Ser_Thr_dual-spec_kinase"/>
</dbReference>
<feature type="compositionally biased region" description="Polar residues" evidence="12">
    <location>
        <begin position="230"/>
        <end position="243"/>
    </location>
</feature>
<dbReference type="EC" id="2.7.12.1" evidence="2"/>
<feature type="compositionally biased region" description="Polar residues" evidence="12">
    <location>
        <begin position="943"/>
        <end position="953"/>
    </location>
</feature>
<dbReference type="PROSITE" id="PS50011">
    <property type="entry name" value="PROTEIN_KINASE_DOM"/>
    <property type="match status" value="1"/>
</dbReference>
<sequence length="1674" mass="181813">EPITPARDPASIDRRGLVGVGELATPRWTRAPRVDDDEDQTDFTLNDHDGDYEQEDPDSPWTIEARDGETESIDVSDVPQPPRSVRIHPSMADESGGEEILYPRQSSQSEQRPLQHIPAHELDQAPLSDPPGNTSRIGPSQPLSKDRKHRGLGVGPPPGQKTKDRRRDQNLTPSKESIGVKSDKHSRNSSIGSSPSHDHSRRVHTTDFSHLPPSPSTSSIHHLLKGTGNIMHSPSNVAQSLLRGTQEGWSGMDDEATIDALRKLDGLSSKSAHASSRVSAGGASRANSLSRPGTPAKPTTSQWEGVDGKRTSRRISTRIESGSEGKRDSGSSGRNRTGEHPTEGVELHSVATTSDDANGPIPSDRVVRKTSARLSYNTKRASTSSANHTSPTTSSRDSASLSASTSVTSVSTTSGRYPGVKPKRNSTDVHSAGESASDKERAGSGQESALEQNVPPVPPLPKGLSTYRSPPPSSSTAIFPQYNQLEHHESVVEDEDADRTFSADIPPTRTPSKSTHYLNGQDPPTGGYLMPGSAPAIMKTPSKKWSFTNAFKLAASPTSTAHKDKHSGSPFSATTAQIRKSLSKDRSLVNASSETWSAGQPDAMTSATSLTSLSSVGHPANTNVISSHVVEDRTSESDHPNRMEYSTGSNTNTTLPPPAPLSPTSSVHQGSASSKRLTPSSIPFFRRSSSQSIHFPSSAIPNSTSPTTSSASYSGTRAARPKSGSSPSTELPSTSSLSTPSTNRKSSMLSLGIPSLLKGSSSRKSLHGGDKSDTGRDSDRDASRSKQKEKDKIERSKLKKEDKERSESRISVLMGRKRGKTLSSTDPKKAKPVSLPPMQVAAIPPSTANRVAGLKSSSNSTLPSTSSTPRSSITSRATSHTASSMQKQSDTSLRRHQLPTIAGSPSVGTVGHTSSKEGPPLSSNNTSSALSKETPTKIPRIASRSSTVTSPTLKSRRTSAHVSETTPSSESPTASHEFFNEFGILETPPTSTKLPPSRHSVRASPSTTGSVSRVPRQSTTSSSSNLVASVTRKANRESLSFAGLRKASTSSVTSFNVPAETSTSHHRFSALSPSKGLKLLSPKVSLSAARIPSSSASHSHRYTVTSPSSSQQSLLTPSSSPNTVVDEDEVVGDEEMLQYIKRQQAKRLAHGATQEELDELLRFPEPLPPVPPLLPAAVLKSTQAQYLSPYERKEILDYQAVYFIGARSEKKQATPENATNNHGYDDERGDYQVVTHDHLAFRYEVTDTLGKGSFGQVLSCRDHCTGQSVAVKIIRNKKRFHHQALVEIKILDNLRKWDPDDKHNVIKMTEHFYFRGHLCIAMELLSINLYELIKANGFVGFTSSLIRRFTSQMLMSLSLMRHHRIVHCDLKPENVLLKHPAKSAIKVIDFGSSCLEHEKMYTYIQSRFYRSPEVILGMSYHMAIDMWSLGCIMAELYTGFPIFPGENEQEQLSCIMEILGVPEKEFINRSSRKRLFFDSTGAPRPVVNSKGRRRRPGTKSLAQVLRTDDHLFVDFIAKCLVWDPERRMKPQAALRHDFITSGRRHRITSPSPSVSKPLTLPLSSKQKGGETPKKSQISAPTPLTARSSRTTLPTTPSTLSSLTLNTSRSHRTSQQQPYSGYYSARTINSLTVRRVCYITVSKTHPVAEYCQDHLILSITLTIDPSLFTCTLESP</sequence>
<keyword evidence="4" id="KW-0808">Transferase</keyword>